<protein>
    <submittedName>
        <fullName evidence="2">Beta-lactamase</fullName>
    </submittedName>
</protein>
<dbReference type="PROSITE" id="PS51257">
    <property type="entry name" value="PROKAR_LIPOPROTEIN"/>
    <property type="match status" value="1"/>
</dbReference>
<organism evidence="2">
    <name type="scientific">uncultured Aureispira sp</name>
    <dbReference type="NCBI Taxonomy" id="1331704"/>
    <lineage>
        <taxon>Bacteria</taxon>
        <taxon>Pseudomonadati</taxon>
        <taxon>Bacteroidota</taxon>
        <taxon>Saprospiria</taxon>
        <taxon>Saprospirales</taxon>
        <taxon>Saprospiraceae</taxon>
        <taxon>Aureispira</taxon>
        <taxon>environmental samples</taxon>
    </lineage>
</organism>
<evidence type="ECO:0000313" key="2">
    <source>
        <dbReference type="EMBL" id="CAA6824194.1"/>
    </source>
</evidence>
<dbReference type="PANTHER" id="PTHR43283:SF7">
    <property type="entry name" value="BETA-LACTAMASE-RELATED DOMAIN-CONTAINING PROTEIN"/>
    <property type="match status" value="1"/>
</dbReference>
<dbReference type="SUPFAM" id="SSF56601">
    <property type="entry name" value="beta-lactamase/transpeptidase-like"/>
    <property type="match status" value="1"/>
</dbReference>
<name>A0A6S6TXK9_9BACT</name>
<sequence>MTKYILQSIVFLSMICTLSSCTFTKIVVFFKPSIEDHEKVFVCDTIPGSAMDDWTSSSEARPLKKGLFINGNAPENIPAMEQWIPVEENLETIDFDAFLEKSKTTALIVIRNDSVLYERYLNGGAKDKPKVVFSVTKAIVATLTAIAAEEGSLSLDQKVADFIPEFKEGPRKNITLRHLMGMVSGLHWHDFDNLLRLGGLYYTGNQEKFVNRVAKTKYEPNTNFSYKSLSTQILGICLEKAVKQSLASYLEAKIWRPLGMQYEAMVTLDSKKHRNPRTFGGLALTAPDMVRFGKLMLDGGVWAGQQIVPKWFVEDVKHRDLNQWFGYSNCYWRNGYEELDFENNEQYWAAGYNGQYIFVSPKDNIIIVRTGVEEKNRWSVLLGRLSSLLANGRNDLTDKSLDFGPQFAGTYTNEQGQEMTLELLPELDKYERRQWLWKRDLTQFSDGKKLTELTQLDGISLGYKKGGKQTRMYYDVKEGKVQGFYYNSWPMVSLQYFKKAQL</sequence>
<dbReference type="EMBL" id="CACVAQ010000341">
    <property type="protein sequence ID" value="CAA6824194.1"/>
    <property type="molecule type" value="Genomic_DNA"/>
</dbReference>
<gene>
    <name evidence="2" type="ORF">HELGO_WM48114</name>
</gene>
<dbReference type="PANTHER" id="PTHR43283">
    <property type="entry name" value="BETA-LACTAMASE-RELATED"/>
    <property type="match status" value="1"/>
</dbReference>
<dbReference type="Gene3D" id="3.40.710.10">
    <property type="entry name" value="DD-peptidase/beta-lactamase superfamily"/>
    <property type="match status" value="1"/>
</dbReference>
<evidence type="ECO:0000259" key="1">
    <source>
        <dbReference type="Pfam" id="PF00144"/>
    </source>
</evidence>
<proteinExistence type="predicted"/>
<feature type="domain" description="Beta-lactamase-related" evidence="1">
    <location>
        <begin position="104"/>
        <end position="368"/>
    </location>
</feature>
<accession>A0A6S6TXK9</accession>
<dbReference type="AlphaFoldDB" id="A0A6S6TXK9"/>
<dbReference type="InterPro" id="IPR001466">
    <property type="entry name" value="Beta-lactam-related"/>
</dbReference>
<dbReference type="InterPro" id="IPR050789">
    <property type="entry name" value="Diverse_Enzym_Activities"/>
</dbReference>
<reference evidence="2" key="1">
    <citation type="submission" date="2020-01" db="EMBL/GenBank/DDBJ databases">
        <authorList>
            <person name="Meier V. D."/>
            <person name="Meier V D."/>
        </authorList>
    </citation>
    <scope>NUCLEOTIDE SEQUENCE</scope>
    <source>
        <strain evidence="2">HLG_WM_MAG_10</strain>
    </source>
</reference>
<dbReference type="Pfam" id="PF00144">
    <property type="entry name" value="Beta-lactamase"/>
    <property type="match status" value="1"/>
</dbReference>
<dbReference type="InterPro" id="IPR012338">
    <property type="entry name" value="Beta-lactam/transpept-like"/>
</dbReference>